<dbReference type="AlphaFoldDB" id="A0AAX0HD66"/>
<evidence type="ECO:0000313" key="2">
    <source>
        <dbReference type="Proteomes" id="UP000093100"/>
    </source>
</evidence>
<dbReference type="EMBL" id="LFLK01000002">
    <property type="protein sequence ID" value="OCR91296.1"/>
    <property type="molecule type" value="Genomic_DNA"/>
</dbReference>
<accession>A0AAX0HD66</accession>
<protein>
    <submittedName>
        <fullName evidence="1">Uncharacterized protein</fullName>
    </submittedName>
</protein>
<dbReference type="RefSeq" id="WP_039362827.1">
    <property type="nucleotide sequence ID" value="NZ_CP009226.1"/>
</dbReference>
<evidence type="ECO:0000313" key="1">
    <source>
        <dbReference type="EMBL" id="OCR91296.1"/>
    </source>
</evidence>
<sequence length="85" mass="10364">MEYVIHCESICGEKRYFIIQDKFSTLPYIVRSGGVIYKVKKYMKINEKNAKIEDKIMEKVYRSNCFFYDINTLYAEKNLWQEVEW</sequence>
<dbReference type="Proteomes" id="UP000093100">
    <property type="component" value="Unassembled WGS sequence"/>
</dbReference>
<reference evidence="1 2" key="1">
    <citation type="journal article" date="2016" name="Genome Biol. Evol.">
        <title>Comparative Genomics of Campylobacter fetus from Reptiles and Mammals Reveals Divergent Evolution in Host-Associated Lineages.</title>
        <authorList>
            <person name="Gilbert M.J."/>
            <person name="Miller W.G."/>
            <person name="Yee E."/>
            <person name="Zomer A.L."/>
            <person name="van der Graaf-van Bloois L."/>
            <person name="Fitzgerald C."/>
            <person name="Forbes K.J."/>
            <person name="Meric G."/>
            <person name="Sheppard S.K."/>
            <person name="Wagenaar J.A."/>
            <person name="Duim B."/>
        </authorList>
    </citation>
    <scope>NUCLEOTIDE SEQUENCE [LARGE SCALE GENOMIC DNA]</scope>
    <source>
        <strain evidence="1 2">12S02225-3</strain>
    </source>
</reference>
<comment type="caution">
    <text evidence="1">The sequence shown here is derived from an EMBL/GenBank/DDBJ whole genome shotgun (WGS) entry which is preliminary data.</text>
</comment>
<organism evidence="1 2">
    <name type="scientific">Campylobacter fetus subsp. testudinum</name>
    <dbReference type="NCBI Taxonomy" id="1507806"/>
    <lineage>
        <taxon>Bacteria</taxon>
        <taxon>Pseudomonadati</taxon>
        <taxon>Campylobacterota</taxon>
        <taxon>Epsilonproteobacteria</taxon>
        <taxon>Campylobacterales</taxon>
        <taxon>Campylobacteraceae</taxon>
        <taxon>Campylobacter</taxon>
    </lineage>
</organism>
<gene>
    <name evidence="1" type="ORF">CFT12S02225_02005</name>
</gene>
<proteinExistence type="predicted"/>
<name>A0AAX0HD66_CAMFE</name>